<dbReference type="EMBL" id="CP041345">
    <property type="protein sequence ID" value="QKG80133.1"/>
    <property type="molecule type" value="Genomic_DNA"/>
</dbReference>
<dbReference type="PANTHER" id="PTHR43673:SF10">
    <property type="entry name" value="NADH DEHYDROGENASE_NAD(P)H NITROREDUCTASE XCC3605-RELATED"/>
    <property type="match status" value="1"/>
</dbReference>
<evidence type="ECO:0000313" key="4">
    <source>
        <dbReference type="EMBL" id="QKG80133.1"/>
    </source>
</evidence>
<dbReference type="InterPro" id="IPR000415">
    <property type="entry name" value="Nitroreductase-like"/>
</dbReference>
<dbReference type="Proteomes" id="UP000500961">
    <property type="component" value="Chromosome"/>
</dbReference>
<comment type="similarity">
    <text evidence="1">Belongs to the nitroreductase family.</text>
</comment>
<dbReference type="AlphaFoldDB" id="A0A7D3XZZ4"/>
<name>A0A7D3XZZ4_9BACT</name>
<feature type="domain" description="Nitroreductase" evidence="3">
    <location>
        <begin position="13"/>
        <end position="163"/>
    </location>
</feature>
<keyword evidence="2" id="KW-0560">Oxidoreductase</keyword>
<organism evidence="4 5">
    <name type="scientific">Tenuifilum thalassicum</name>
    <dbReference type="NCBI Taxonomy" id="2590900"/>
    <lineage>
        <taxon>Bacteria</taxon>
        <taxon>Pseudomonadati</taxon>
        <taxon>Bacteroidota</taxon>
        <taxon>Bacteroidia</taxon>
        <taxon>Bacteroidales</taxon>
        <taxon>Tenuifilaceae</taxon>
        <taxon>Tenuifilum</taxon>
    </lineage>
</organism>
<evidence type="ECO:0000259" key="3">
    <source>
        <dbReference type="Pfam" id="PF00881"/>
    </source>
</evidence>
<evidence type="ECO:0000256" key="2">
    <source>
        <dbReference type="ARBA" id="ARBA00023002"/>
    </source>
</evidence>
<protein>
    <submittedName>
        <fullName evidence="4">Nitroreductase</fullName>
    </submittedName>
</protein>
<dbReference type="PANTHER" id="PTHR43673">
    <property type="entry name" value="NAD(P)H NITROREDUCTASE YDGI-RELATED"/>
    <property type="match status" value="1"/>
</dbReference>
<dbReference type="InterPro" id="IPR029479">
    <property type="entry name" value="Nitroreductase"/>
</dbReference>
<dbReference type="Pfam" id="PF00881">
    <property type="entry name" value="Nitroreductase"/>
    <property type="match status" value="1"/>
</dbReference>
<sequence>MSTSSSECFYNIVKTRQSDRAYDTRPVEREKILRILEAARIAPSACNAQPWRFIVVDDPELKNRLADAAASKVLGINHFTKQAPVHIVIVMEAANFNSNFGSIVKGKTFPLIDIGIAAEHICLAAKAEGLGSCMLGWFDEPAVKKLLSIPKARRVPLIITIGYPATDEIREKKRKSFDEVVSFNKY</sequence>
<keyword evidence="5" id="KW-1185">Reference proteome</keyword>
<dbReference type="RefSeq" id="WP_173074583.1">
    <property type="nucleotide sequence ID" value="NZ_CP041345.1"/>
</dbReference>
<dbReference type="KEGG" id="ttz:FHG85_07625"/>
<evidence type="ECO:0000256" key="1">
    <source>
        <dbReference type="ARBA" id="ARBA00007118"/>
    </source>
</evidence>
<dbReference type="GO" id="GO:0016491">
    <property type="term" value="F:oxidoreductase activity"/>
    <property type="evidence" value="ECO:0007669"/>
    <property type="project" value="UniProtKB-KW"/>
</dbReference>
<dbReference type="Gene3D" id="3.40.109.10">
    <property type="entry name" value="NADH Oxidase"/>
    <property type="match status" value="1"/>
</dbReference>
<reference evidence="4 5" key="1">
    <citation type="submission" date="2019-07" db="EMBL/GenBank/DDBJ databases">
        <title>Thalassofilum flectens gen. nov., sp. nov., a novel moderate thermophilic anaerobe from a shallow sea hot spring in Kunashir Island (Russia), representing a new family in the order Bacteroidales, and proposal of Thalassofilacea fam. nov.</title>
        <authorList>
            <person name="Kochetkova T.V."/>
            <person name="Podosokorskaya O.A."/>
            <person name="Novikov A."/>
            <person name="Elcheninov A.G."/>
            <person name="Toshchakov S.V."/>
            <person name="Kublanov I.V."/>
        </authorList>
    </citation>
    <scope>NUCLEOTIDE SEQUENCE [LARGE SCALE GENOMIC DNA]</scope>
    <source>
        <strain evidence="4 5">38-H</strain>
    </source>
</reference>
<evidence type="ECO:0000313" key="5">
    <source>
        <dbReference type="Proteomes" id="UP000500961"/>
    </source>
</evidence>
<gene>
    <name evidence="4" type="ORF">FHG85_07625</name>
</gene>
<proteinExistence type="inferred from homology"/>
<dbReference type="SUPFAM" id="SSF55469">
    <property type="entry name" value="FMN-dependent nitroreductase-like"/>
    <property type="match status" value="1"/>
</dbReference>
<accession>A0A7D3XZZ4</accession>